<keyword evidence="4" id="KW-0539">Nucleus</keyword>
<dbReference type="NCBIfam" id="TIGR01557">
    <property type="entry name" value="myb_SHAQKYF"/>
    <property type="match status" value="1"/>
</dbReference>
<dbReference type="Gene3D" id="1.10.10.60">
    <property type="entry name" value="Homeodomain-like"/>
    <property type="match status" value="1"/>
</dbReference>
<dbReference type="PANTHER" id="PTHR31499:SF85">
    <property type="entry name" value="TRANSCRIPTION FACTOR MYB-RELATED FAMILY"/>
    <property type="match status" value="1"/>
</dbReference>
<evidence type="ECO:0000313" key="7">
    <source>
        <dbReference type="Proteomes" id="UP001454036"/>
    </source>
</evidence>
<gene>
    <name evidence="6" type="ORF">LIER_01597</name>
</gene>
<keyword evidence="3" id="KW-0804">Transcription</keyword>
<keyword evidence="7" id="KW-1185">Reference proteome</keyword>
<dbReference type="InterPro" id="IPR006447">
    <property type="entry name" value="Myb_dom_plants"/>
</dbReference>
<dbReference type="SUPFAM" id="SSF46689">
    <property type="entry name" value="Homeodomain-like"/>
    <property type="match status" value="1"/>
</dbReference>
<name>A0AAV3NLZ7_LITER</name>
<dbReference type="FunFam" id="1.10.10.60:FF:000002">
    <property type="entry name" value="Myb family transcription factor"/>
    <property type="match status" value="1"/>
</dbReference>
<evidence type="ECO:0000313" key="6">
    <source>
        <dbReference type="EMBL" id="GAA0140209.1"/>
    </source>
</evidence>
<evidence type="ECO:0000256" key="1">
    <source>
        <dbReference type="ARBA" id="ARBA00004123"/>
    </source>
</evidence>
<proteinExistence type="predicted"/>
<evidence type="ECO:0000256" key="3">
    <source>
        <dbReference type="ARBA" id="ARBA00023163"/>
    </source>
</evidence>
<dbReference type="InterPro" id="IPR046955">
    <property type="entry name" value="PHR1-like"/>
</dbReference>
<dbReference type="GO" id="GO:0003677">
    <property type="term" value="F:DNA binding"/>
    <property type="evidence" value="ECO:0007669"/>
    <property type="project" value="UniProtKB-KW"/>
</dbReference>
<evidence type="ECO:0000256" key="2">
    <source>
        <dbReference type="ARBA" id="ARBA00023015"/>
    </source>
</evidence>
<dbReference type="PANTHER" id="PTHR31499">
    <property type="entry name" value="MYB FAMILY TRANSCRIPTION FACTOR PHL11"/>
    <property type="match status" value="1"/>
</dbReference>
<dbReference type="PROSITE" id="PS51294">
    <property type="entry name" value="HTH_MYB"/>
    <property type="match status" value="1"/>
</dbReference>
<dbReference type="Pfam" id="PF00249">
    <property type="entry name" value="Myb_DNA-binding"/>
    <property type="match status" value="1"/>
</dbReference>
<evidence type="ECO:0000256" key="4">
    <source>
        <dbReference type="ARBA" id="ARBA00023242"/>
    </source>
</evidence>
<dbReference type="GO" id="GO:0005634">
    <property type="term" value="C:nucleus"/>
    <property type="evidence" value="ECO:0007669"/>
    <property type="project" value="UniProtKB-SubCell"/>
</dbReference>
<dbReference type="Proteomes" id="UP001454036">
    <property type="component" value="Unassembled WGS sequence"/>
</dbReference>
<comment type="subcellular location">
    <subcellularLocation>
        <location evidence="1">Nucleus</location>
    </subcellularLocation>
</comment>
<protein>
    <submittedName>
        <fullName evidence="6">DNA-binding transcription factor</fullName>
    </submittedName>
</protein>
<reference evidence="6 7" key="1">
    <citation type="submission" date="2024-01" db="EMBL/GenBank/DDBJ databases">
        <title>The complete chloroplast genome sequence of Lithospermum erythrorhizon: insights into the phylogenetic relationship among Boraginaceae species and the maternal lineages of purple gromwells.</title>
        <authorList>
            <person name="Okada T."/>
            <person name="Watanabe K."/>
        </authorList>
    </citation>
    <scope>NUCLEOTIDE SEQUENCE [LARGE SCALE GENOMIC DNA]</scope>
</reference>
<feature type="domain" description="HTH myb-type" evidence="5">
    <location>
        <begin position="229"/>
        <end position="289"/>
    </location>
</feature>
<keyword evidence="6" id="KW-0238">DNA-binding</keyword>
<dbReference type="InterPro" id="IPR017930">
    <property type="entry name" value="Myb_dom"/>
</dbReference>
<accession>A0AAV3NLZ7</accession>
<comment type="caution">
    <text evidence="6">The sequence shown here is derived from an EMBL/GenBank/DDBJ whole genome shotgun (WGS) entry which is preliminary data.</text>
</comment>
<dbReference type="GO" id="GO:0003700">
    <property type="term" value="F:DNA-binding transcription factor activity"/>
    <property type="evidence" value="ECO:0007669"/>
    <property type="project" value="InterPro"/>
</dbReference>
<dbReference type="EMBL" id="BAABME010000155">
    <property type="protein sequence ID" value="GAA0140209.1"/>
    <property type="molecule type" value="Genomic_DNA"/>
</dbReference>
<keyword evidence="2" id="KW-0805">Transcription regulation</keyword>
<dbReference type="AlphaFoldDB" id="A0AAV3NLZ7"/>
<dbReference type="InterPro" id="IPR001005">
    <property type="entry name" value="SANT/Myb"/>
</dbReference>
<evidence type="ECO:0000259" key="5">
    <source>
        <dbReference type="PROSITE" id="PS51294"/>
    </source>
</evidence>
<dbReference type="InterPro" id="IPR009057">
    <property type="entry name" value="Homeodomain-like_sf"/>
</dbReference>
<sequence length="309" mass="34130">MKFNKISRRDNPQKNLSTDYSISFPQSFVSSHQSAAMGVCFQTSGVYQGSMQQNQWSSNQLSALRTRVGPPGSAVFADERFMGVTQFDSQSNNNCSLASRSFESYQQSGNGLFADTPAQADQACQFRTPCLTSLTSVKSPLASRQFTPDGLLYANPYGRQLEEERLLQLKHTLLDDSDTPVSRHQMCPVDSLCEFVAPNSICGSSLATPMQQQQPSVYMSSTCGSAAALSNKTRIRWTQDLHDRFVECVNRLGGSDKATPKAILKLMDAEGLTIFHVKSHLQKYRNAKYVPDSSGGTQMLLLIAFMSRN</sequence>
<organism evidence="6 7">
    <name type="scientific">Lithospermum erythrorhizon</name>
    <name type="common">Purple gromwell</name>
    <name type="synonym">Lithospermum officinale var. erythrorhizon</name>
    <dbReference type="NCBI Taxonomy" id="34254"/>
    <lineage>
        <taxon>Eukaryota</taxon>
        <taxon>Viridiplantae</taxon>
        <taxon>Streptophyta</taxon>
        <taxon>Embryophyta</taxon>
        <taxon>Tracheophyta</taxon>
        <taxon>Spermatophyta</taxon>
        <taxon>Magnoliopsida</taxon>
        <taxon>eudicotyledons</taxon>
        <taxon>Gunneridae</taxon>
        <taxon>Pentapetalae</taxon>
        <taxon>asterids</taxon>
        <taxon>lamiids</taxon>
        <taxon>Boraginales</taxon>
        <taxon>Boraginaceae</taxon>
        <taxon>Boraginoideae</taxon>
        <taxon>Lithospermeae</taxon>
        <taxon>Lithospermum</taxon>
    </lineage>
</organism>